<dbReference type="KEGG" id="bsed:DN745_15405"/>
<accession>A0A2Z4FNV7</accession>
<dbReference type="Proteomes" id="UP000249799">
    <property type="component" value="Chromosome"/>
</dbReference>
<keyword evidence="2" id="KW-1185">Reference proteome</keyword>
<proteinExistence type="predicted"/>
<protein>
    <submittedName>
        <fullName evidence="1">Uncharacterized protein</fullName>
    </submittedName>
</protein>
<evidence type="ECO:0000313" key="1">
    <source>
        <dbReference type="EMBL" id="AWV90633.1"/>
    </source>
</evidence>
<dbReference type="OrthoDB" id="5511448at2"/>
<gene>
    <name evidence="1" type="ORF">DN745_15405</name>
</gene>
<name>A0A2Z4FNV7_9DELT</name>
<dbReference type="EMBL" id="CP030032">
    <property type="protein sequence ID" value="AWV90633.1"/>
    <property type="molecule type" value="Genomic_DNA"/>
</dbReference>
<sequence length="372" mass="39150">MEFENYEQRPSAIIRCEGDSLRAFVGDTLPGIGESLEIRSEAGDSVFAVVRRHVGGREVDALLLDPPAWVQPGCAVHATGKDAHMPLPSAGVTQLKDLAFSAGAEDATDTFAFRARELAFAELNGARPALSTGFGPVDTLAPVAAAGVNLVLDASPNADAFNTLCARIAAAGDFDAKLRLSNDGSPADWVTHQLELEPNPARQLTGVRVLTNWAARLRDQGQNLLVCAELPPLSTPGFTSPEDAAQGTSIGEVIDLLGTALSSTHTATVTTLLRLPLFDSAAGIDAIIETMSLGDVDAQIFVDADTRFVPTRSTSRAQLDADAQSQQQQLLSLLNRAANARDKAALLGEFGVTDAELQAIADADQLNVSLLD</sequence>
<dbReference type="AlphaFoldDB" id="A0A2Z4FNV7"/>
<reference evidence="1 2" key="1">
    <citation type="submission" date="2018-06" db="EMBL/GenBank/DDBJ databases">
        <title>Lujinxingia sediminis gen. nov. sp. nov., a new facultative anaerobic member of the class Deltaproteobacteria, and proposal of Lujinxingaceae fam. nov.</title>
        <authorList>
            <person name="Guo L.-Y."/>
            <person name="Li C.-M."/>
            <person name="Wang S."/>
            <person name="Du Z.-J."/>
        </authorList>
    </citation>
    <scope>NUCLEOTIDE SEQUENCE [LARGE SCALE GENOMIC DNA]</scope>
    <source>
        <strain evidence="1 2">FA350</strain>
    </source>
</reference>
<organism evidence="1 2">
    <name type="scientific">Bradymonas sediminis</name>
    <dbReference type="NCBI Taxonomy" id="1548548"/>
    <lineage>
        <taxon>Bacteria</taxon>
        <taxon>Deltaproteobacteria</taxon>
        <taxon>Bradymonadales</taxon>
        <taxon>Bradymonadaceae</taxon>
        <taxon>Bradymonas</taxon>
    </lineage>
</organism>
<evidence type="ECO:0000313" key="2">
    <source>
        <dbReference type="Proteomes" id="UP000249799"/>
    </source>
</evidence>
<dbReference type="RefSeq" id="WP_111336191.1">
    <property type="nucleotide sequence ID" value="NZ_CP030032.1"/>
</dbReference>